<organism evidence="1 2">
    <name type="scientific">Larkinella arboricola</name>
    <dbReference type="NCBI Taxonomy" id="643671"/>
    <lineage>
        <taxon>Bacteria</taxon>
        <taxon>Pseudomonadati</taxon>
        <taxon>Bacteroidota</taxon>
        <taxon>Cytophagia</taxon>
        <taxon>Cytophagales</taxon>
        <taxon>Spirosomataceae</taxon>
        <taxon>Larkinella</taxon>
    </lineage>
</organism>
<accession>A0A327WN02</accession>
<comment type="caution">
    <text evidence="1">The sequence shown here is derived from an EMBL/GenBank/DDBJ whole genome shotgun (WGS) entry which is preliminary data.</text>
</comment>
<proteinExistence type="predicted"/>
<dbReference type="OrthoDB" id="949761at2"/>
<dbReference type="EMBL" id="QLMC01000008">
    <property type="protein sequence ID" value="RAJ92208.1"/>
    <property type="molecule type" value="Genomic_DNA"/>
</dbReference>
<evidence type="ECO:0000313" key="1">
    <source>
        <dbReference type="EMBL" id="RAJ92208.1"/>
    </source>
</evidence>
<reference evidence="1 2" key="1">
    <citation type="submission" date="2018-06" db="EMBL/GenBank/DDBJ databases">
        <title>Genomic Encyclopedia of Archaeal and Bacterial Type Strains, Phase II (KMG-II): from individual species to whole genera.</title>
        <authorList>
            <person name="Goeker M."/>
        </authorList>
    </citation>
    <scope>NUCLEOTIDE SEQUENCE [LARGE SCALE GENOMIC DNA]</scope>
    <source>
        <strain evidence="1 2">DSM 21851</strain>
    </source>
</reference>
<gene>
    <name evidence="1" type="ORF">LX87_05176</name>
</gene>
<keyword evidence="2" id="KW-1185">Reference proteome</keyword>
<dbReference type="Proteomes" id="UP000248790">
    <property type="component" value="Unassembled WGS sequence"/>
</dbReference>
<sequence length="154" mass="17804">MIIGDLKSYINYFKAWADASPEVKFFCFGSVEKGIEFARSLPDFDYPFAWLEQPILQPWDNGAGHLCLRYNTGFTILQKAPQDENEKQIDAYAESLALLTDLMGKLMKDNNKGLIHFDLNSLKIESVNQLWIDSHYGFRMEVQLDLNINSRLFK</sequence>
<evidence type="ECO:0000313" key="2">
    <source>
        <dbReference type="Proteomes" id="UP000248790"/>
    </source>
</evidence>
<dbReference type="AlphaFoldDB" id="A0A327WN02"/>
<name>A0A327WN02_LARAB</name>
<protein>
    <submittedName>
        <fullName evidence="1">Uncharacterized protein</fullName>
    </submittedName>
</protein>
<dbReference type="RefSeq" id="WP_111631181.1">
    <property type="nucleotide sequence ID" value="NZ_QLMC01000008.1"/>
</dbReference>